<keyword evidence="4 5" id="KW-0472">Membrane</keyword>
<organism evidence="7 8">
    <name type="scientific">Tsuneonella suprasediminis</name>
    <dbReference type="NCBI Taxonomy" id="2306996"/>
    <lineage>
        <taxon>Bacteria</taxon>
        <taxon>Pseudomonadati</taxon>
        <taxon>Pseudomonadota</taxon>
        <taxon>Alphaproteobacteria</taxon>
        <taxon>Sphingomonadales</taxon>
        <taxon>Erythrobacteraceae</taxon>
        <taxon>Tsuneonella</taxon>
    </lineage>
</organism>
<dbReference type="PANTHER" id="PTHR38480:SF1">
    <property type="entry name" value="SLR0254 PROTEIN"/>
    <property type="match status" value="1"/>
</dbReference>
<keyword evidence="3 5" id="KW-1133">Transmembrane helix</keyword>
<evidence type="ECO:0000256" key="2">
    <source>
        <dbReference type="ARBA" id="ARBA00022692"/>
    </source>
</evidence>
<evidence type="ECO:0000256" key="4">
    <source>
        <dbReference type="ARBA" id="ARBA00023136"/>
    </source>
</evidence>
<evidence type="ECO:0000313" key="8">
    <source>
        <dbReference type="Proteomes" id="UP000284322"/>
    </source>
</evidence>
<evidence type="ECO:0000256" key="3">
    <source>
        <dbReference type="ARBA" id="ARBA00022989"/>
    </source>
</evidence>
<comment type="caution">
    <text evidence="7">The sequence shown here is derived from an EMBL/GenBank/DDBJ whole genome shotgun (WGS) entry which is preliminary data.</text>
</comment>
<feature type="transmembrane region" description="Helical" evidence="5">
    <location>
        <begin position="42"/>
        <end position="63"/>
    </location>
</feature>
<dbReference type="AlphaFoldDB" id="A0A419R2G7"/>
<reference evidence="7 8" key="1">
    <citation type="submission" date="2018-09" db="EMBL/GenBank/DDBJ databases">
        <title>Altererythrobacter sp.Ery1 and Ery12, the genome sequencing of novel strains in genus Alterythrobacter.</title>
        <authorList>
            <person name="Cheng H."/>
            <person name="Wu Y.-H."/>
            <person name="Fang C."/>
            <person name="Xu X.-W."/>
        </authorList>
    </citation>
    <scope>NUCLEOTIDE SEQUENCE [LARGE SCALE GENOMIC DNA]</scope>
    <source>
        <strain evidence="7 8">Ery12</strain>
    </source>
</reference>
<feature type="transmembrane region" description="Helical" evidence="5">
    <location>
        <begin position="146"/>
        <end position="174"/>
    </location>
</feature>
<evidence type="ECO:0000256" key="5">
    <source>
        <dbReference type="SAM" id="Phobius"/>
    </source>
</evidence>
<keyword evidence="2 5" id="KW-0812">Transmembrane</keyword>
<keyword evidence="8" id="KW-1185">Reference proteome</keyword>
<evidence type="ECO:0000259" key="6">
    <source>
        <dbReference type="Pfam" id="PF06271"/>
    </source>
</evidence>
<protein>
    <submittedName>
        <fullName evidence="7">RDD family protein</fullName>
    </submittedName>
</protein>
<dbReference type="InterPro" id="IPR010432">
    <property type="entry name" value="RDD"/>
</dbReference>
<dbReference type="Proteomes" id="UP000284322">
    <property type="component" value="Unassembled WGS sequence"/>
</dbReference>
<feature type="domain" description="RDD" evidence="6">
    <location>
        <begin position="30"/>
        <end position="190"/>
    </location>
</feature>
<dbReference type="OrthoDB" id="9787732at2"/>
<dbReference type="PANTHER" id="PTHR38480">
    <property type="entry name" value="SLR0254 PROTEIN"/>
    <property type="match status" value="1"/>
</dbReference>
<feature type="transmembrane region" description="Helical" evidence="5">
    <location>
        <begin position="75"/>
        <end position="94"/>
    </location>
</feature>
<dbReference type="EMBL" id="RAHJ01000018">
    <property type="protein sequence ID" value="RJX68167.1"/>
    <property type="molecule type" value="Genomic_DNA"/>
</dbReference>
<sequence length="302" mass="32941">MRDRQSAFIARRQRTVLTPEGLALPFIVGSRSARIGALILDYLILLVGTVAVTIAMAYIGLPLREMEGGDGAGEFLAVLWTIFWFIAWNGYFMAFELGPRGATPGKRIVGIRVAARPNAAGSAGRLTPEAVIARNLLRDIELFMPLILVLMAPSGAGGPAAMAATAWFLIFALFPFFNRDALRAGDLIAGTWVVEAPRTKLARALSVEGGAHGASEVTGATYRFGDEELSIYGEYELQTLERVLRDNQAEAMEAVHAAICRKIGWTPGAGDERAFLEAFYAQLRARLENDMRFGRRKADKFS</sequence>
<dbReference type="Pfam" id="PF06271">
    <property type="entry name" value="RDD"/>
    <property type="match status" value="1"/>
</dbReference>
<gene>
    <name evidence="7" type="ORF">D6858_09660</name>
</gene>
<evidence type="ECO:0000256" key="1">
    <source>
        <dbReference type="ARBA" id="ARBA00004141"/>
    </source>
</evidence>
<name>A0A419R2G7_9SPHN</name>
<proteinExistence type="predicted"/>
<dbReference type="GO" id="GO:0016020">
    <property type="term" value="C:membrane"/>
    <property type="evidence" value="ECO:0007669"/>
    <property type="project" value="UniProtKB-SubCell"/>
</dbReference>
<evidence type="ECO:0000313" key="7">
    <source>
        <dbReference type="EMBL" id="RJX68167.1"/>
    </source>
</evidence>
<comment type="subcellular location">
    <subcellularLocation>
        <location evidence="1">Membrane</location>
        <topology evidence="1">Multi-pass membrane protein</topology>
    </subcellularLocation>
</comment>
<accession>A0A419R2G7</accession>